<sequence>MLQFKVIDPPHVALTEAALALALVASRLAGMSDESREEVIYNAFDAYLNIGRHLIKRKAFARALLYLDEVSCNLTRILDCQTN</sequence>
<reference evidence="1 2" key="2">
    <citation type="submission" date="2018-11" db="EMBL/GenBank/DDBJ databases">
        <authorList>
            <consortium name="Pathogen Informatics"/>
        </authorList>
    </citation>
    <scope>NUCLEOTIDE SEQUENCE [LARGE SCALE GENOMIC DNA]</scope>
    <source>
        <strain evidence="1 2">NST_G2</strain>
    </source>
</reference>
<organism evidence="3">
    <name type="scientific">Schistocephalus solidus</name>
    <name type="common">Tapeworm</name>
    <dbReference type="NCBI Taxonomy" id="70667"/>
    <lineage>
        <taxon>Eukaryota</taxon>
        <taxon>Metazoa</taxon>
        <taxon>Spiralia</taxon>
        <taxon>Lophotrochozoa</taxon>
        <taxon>Platyhelminthes</taxon>
        <taxon>Cestoda</taxon>
        <taxon>Eucestoda</taxon>
        <taxon>Diphyllobothriidea</taxon>
        <taxon>Diphyllobothriidae</taxon>
        <taxon>Schistocephalus</taxon>
    </lineage>
</organism>
<name>A0A183T2S2_SCHSO</name>
<dbReference type="EMBL" id="UYSU01036082">
    <property type="protein sequence ID" value="VDL97155.1"/>
    <property type="molecule type" value="Genomic_DNA"/>
</dbReference>
<keyword evidence="2" id="KW-1185">Reference proteome</keyword>
<protein>
    <submittedName>
        <fullName evidence="3">HEPN domain-containing protein</fullName>
    </submittedName>
</protein>
<accession>A0A183T2S2</accession>
<proteinExistence type="predicted"/>
<dbReference type="OrthoDB" id="245563at2759"/>
<reference evidence="3" key="1">
    <citation type="submission" date="2016-06" db="UniProtKB">
        <authorList>
            <consortium name="WormBaseParasite"/>
        </authorList>
    </citation>
    <scope>IDENTIFICATION</scope>
</reference>
<evidence type="ECO:0000313" key="2">
    <source>
        <dbReference type="Proteomes" id="UP000275846"/>
    </source>
</evidence>
<dbReference type="AlphaFoldDB" id="A0A183T2S2"/>
<evidence type="ECO:0000313" key="1">
    <source>
        <dbReference type="EMBL" id="VDL97155.1"/>
    </source>
</evidence>
<evidence type="ECO:0000313" key="3">
    <source>
        <dbReference type="WBParaSite" id="SSLN_0001119101-mRNA-1"/>
    </source>
</evidence>
<gene>
    <name evidence="1" type="ORF">SSLN_LOCUS10770</name>
</gene>
<dbReference type="WBParaSite" id="SSLN_0001119101-mRNA-1">
    <property type="protein sequence ID" value="SSLN_0001119101-mRNA-1"/>
    <property type="gene ID" value="SSLN_0001119101"/>
</dbReference>
<dbReference type="Proteomes" id="UP000275846">
    <property type="component" value="Unassembled WGS sequence"/>
</dbReference>